<comment type="caution">
    <text evidence="2">The sequence shown here is derived from an EMBL/GenBank/DDBJ whole genome shotgun (WGS) entry which is preliminary data.</text>
</comment>
<organism evidence="2 3">
    <name type="scientific">Amphibalanus amphitrite</name>
    <name type="common">Striped barnacle</name>
    <name type="synonym">Balanus amphitrite</name>
    <dbReference type="NCBI Taxonomy" id="1232801"/>
    <lineage>
        <taxon>Eukaryota</taxon>
        <taxon>Metazoa</taxon>
        <taxon>Ecdysozoa</taxon>
        <taxon>Arthropoda</taxon>
        <taxon>Crustacea</taxon>
        <taxon>Multicrustacea</taxon>
        <taxon>Cirripedia</taxon>
        <taxon>Thoracica</taxon>
        <taxon>Thoracicalcarea</taxon>
        <taxon>Balanomorpha</taxon>
        <taxon>Balanoidea</taxon>
        <taxon>Balanidae</taxon>
        <taxon>Amphibalaninae</taxon>
        <taxon>Amphibalanus</taxon>
    </lineage>
</organism>
<gene>
    <name evidence="2" type="ORF">FJT64_007179</name>
</gene>
<name>A0A6A4W0E1_AMPAM</name>
<evidence type="ECO:0000256" key="1">
    <source>
        <dbReference type="SAM" id="MobiDB-lite"/>
    </source>
</evidence>
<keyword evidence="3" id="KW-1185">Reference proteome</keyword>
<dbReference type="Proteomes" id="UP000440578">
    <property type="component" value="Unassembled WGS sequence"/>
</dbReference>
<accession>A0A6A4W0E1</accession>
<reference evidence="2 3" key="1">
    <citation type="submission" date="2019-07" db="EMBL/GenBank/DDBJ databases">
        <title>Draft genome assembly of a fouling barnacle, Amphibalanus amphitrite (Darwin, 1854): The first reference genome for Thecostraca.</title>
        <authorList>
            <person name="Kim W."/>
        </authorList>
    </citation>
    <scope>NUCLEOTIDE SEQUENCE [LARGE SCALE GENOMIC DNA]</scope>
    <source>
        <strain evidence="2">SNU_AA5</strain>
        <tissue evidence="2">Soma without cirri and trophi</tissue>
    </source>
</reference>
<evidence type="ECO:0000313" key="3">
    <source>
        <dbReference type="Proteomes" id="UP000440578"/>
    </source>
</evidence>
<dbReference type="EMBL" id="VIIS01001630">
    <property type="protein sequence ID" value="KAF0295251.1"/>
    <property type="molecule type" value="Genomic_DNA"/>
</dbReference>
<proteinExistence type="predicted"/>
<evidence type="ECO:0000313" key="2">
    <source>
        <dbReference type="EMBL" id="KAF0295251.1"/>
    </source>
</evidence>
<protein>
    <submittedName>
        <fullName evidence="2">Uncharacterized protein</fullName>
    </submittedName>
</protein>
<dbReference type="AlphaFoldDB" id="A0A6A4W0E1"/>
<sequence length="89" mass="9658">MSGYKFLDDRRVSQRSGGGYDAFVELVRRAKEQPQSLHAGVAVAGVMQSRHPETLGDQDGDATTSTASRPVASEQPVARHQENAVEDVF</sequence>
<feature type="region of interest" description="Disordered" evidence="1">
    <location>
        <begin position="49"/>
        <end position="89"/>
    </location>
</feature>